<dbReference type="PIRSF" id="PIRSF010312">
    <property type="entry name" value="Sulphur_oxidation_SoxY"/>
    <property type="match status" value="1"/>
</dbReference>
<dbReference type="InterPro" id="IPR016568">
    <property type="entry name" value="Sulphur_oxidation_SoxY"/>
</dbReference>
<dbReference type="InterPro" id="IPR006311">
    <property type="entry name" value="TAT_signal"/>
</dbReference>
<dbReference type="Proteomes" id="UP000565745">
    <property type="component" value="Unassembled WGS sequence"/>
</dbReference>
<keyword evidence="4" id="KW-1185">Reference proteome</keyword>
<dbReference type="AlphaFoldDB" id="A0A7W6Q4D0"/>
<keyword evidence="1" id="KW-0732">Signal</keyword>
<name>A0A7W6Q4D0_9RHOB</name>
<gene>
    <name evidence="3" type="ORF">GGR93_002918</name>
</gene>
<evidence type="ECO:0000256" key="1">
    <source>
        <dbReference type="SAM" id="SignalP"/>
    </source>
</evidence>
<feature type="chain" id="PRO_5031240260" evidence="1">
    <location>
        <begin position="28"/>
        <end position="138"/>
    </location>
</feature>
<protein>
    <submittedName>
        <fullName evidence="3">Sulfur-oxidizing protein SoxY</fullName>
    </submittedName>
</protein>
<evidence type="ECO:0000313" key="3">
    <source>
        <dbReference type="EMBL" id="MBB4175130.1"/>
    </source>
</evidence>
<dbReference type="Gene3D" id="2.60.40.2470">
    <property type="entry name" value="SoxY domain"/>
    <property type="match status" value="1"/>
</dbReference>
<evidence type="ECO:0000259" key="2">
    <source>
        <dbReference type="Pfam" id="PF13501"/>
    </source>
</evidence>
<accession>A0A7W6Q4D0</accession>
<dbReference type="InterPro" id="IPR032711">
    <property type="entry name" value="SoxY"/>
</dbReference>
<dbReference type="Pfam" id="PF13501">
    <property type="entry name" value="SoxY"/>
    <property type="match status" value="1"/>
</dbReference>
<dbReference type="InterPro" id="IPR038162">
    <property type="entry name" value="SoxY_sf"/>
</dbReference>
<dbReference type="PROSITE" id="PS51318">
    <property type="entry name" value="TAT"/>
    <property type="match status" value="1"/>
</dbReference>
<proteinExistence type="predicted"/>
<sequence length="138" mass="13795">MELTRRNAILLGGAALLMAGLPFRANAATEDAIAAFTGGAEVGEGDIKLTAPEIAENGNTVPIEVSSDTAVEILVLATGNPTPGVANFKFGKLAAARAASTRIRLAGTQDVVAIAKLEDGSFVQATSAVKVTIGGCGG</sequence>
<dbReference type="RefSeq" id="WP_025055775.1">
    <property type="nucleotide sequence ID" value="NZ_JACIFU010000003.1"/>
</dbReference>
<feature type="signal peptide" evidence="1">
    <location>
        <begin position="1"/>
        <end position="27"/>
    </location>
</feature>
<comment type="caution">
    <text evidence="3">The sequence shown here is derived from an EMBL/GenBank/DDBJ whole genome shotgun (WGS) entry which is preliminary data.</text>
</comment>
<dbReference type="NCBIfam" id="TIGR04488">
    <property type="entry name" value="SoxY_true_GGCGG"/>
    <property type="match status" value="1"/>
</dbReference>
<dbReference type="EMBL" id="JACIFU010000003">
    <property type="protein sequence ID" value="MBB4175130.1"/>
    <property type="molecule type" value="Genomic_DNA"/>
</dbReference>
<reference evidence="3 4" key="1">
    <citation type="submission" date="2020-08" db="EMBL/GenBank/DDBJ databases">
        <title>Genomic Encyclopedia of Type Strains, Phase IV (KMG-IV): sequencing the most valuable type-strain genomes for metagenomic binning, comparative biology and taxonomic classification.</title>
        <authorList>
            <person name="Goeker M."/>
        </authorList>
    </citation>
    <scope>NUCLEOTIDE SEQUENCE [LARGE SCALE GENOMIC DNA]</scope>
    <source>
        <strain evidence="3 4">DSM 101015</strain>
    </source>
</reference>
<evidence type="ECO:0000313" key="4">
    <source>
        <dbReference type="Proteomes" id="UP000565745"/>
    </source>
</evidence>
<feature type="domain" description="Ig-like SoxY" evidence="2">
    <location>
        <begin position="35"/>
        <end position="136"/>
    </location>
</feature>
<organism evidence="3 4">
    <name type="scientific">Sulfitobacter noctilucicola</name>
    <dbReference type="NCBI Taxonomy" id="1342301"/>
    <lineage>
        <taxon>Bacteria</taxon>
        <taxon>Pseudomonadati</taxon>
        <taxon>Pseudomonadota</taxon>
        <taxon>Alphaproteobacteria</taxon>
        <taxon>Rhodobacterales</taxon>
        <taxon>Roseobacteraceae</taxon>
        <taxon>Sulfitobacter</taxon>
    </lineage>
</organism>
<dbReference type="OrthoDB" id="9804570at2"/>